<proteinExistence type="predicted"/>
<dbReference type="SUPFAM" id="SSF54060">
    <property type="entry name" value="His-Me finger endonucleases"/>
    <property type="match status" value="1"/>
</dbReference>
<evidence type="ECO:0000313" key="3">
    <source>
        <dbReference type="Proteomes" id="UP000239434"/>
    </source>
</evidence>
<dbReference type="InterPro" id="IPR044925">
    <property type="entry name" value="His-Me_finger_sf"/>
</dbReference>
<gene>
    <name evidence="2" type="ORF">C5748_17150</name>
</gene>
<dbReference type="EMBL" id="PVBR01000013">
    <property type="protein sequence ID" value="PRD42192.1"/>
    <property type="molecule type" value="Genomic_DNA"/>
</dbReference>
<protein>
    <submittedName>
        <fullName evidence="2">Endodeoxyribonuclease</fullName>
    </submittedName>
</protein>
<reference evidence="2 3" key="1">
    <citation type="submission" date="2018-02" db="EMBL/GenBank/DDBJ databases">
        <title>The draft genome of Phyllobacterium sp. 1N-3.</title>
        <authorList>
            <person name="Liu L."/>
            <person name="Li L."/>
            <person name="Zhang X."/>
            <person name="Wang T."/>
            <person name="Liang L."/>
        </authorList>
    </citation>
    <scope>NUCLEOTIDE SEQUENCE [LARGE SCALE GENOMIC DNA]</scope>
    <source>
        <strain evidence="2 3">1N-3</strain>
    </source>
</reference>
<evidence type="ECO:0000313" key="2">
    <source>
        <dbReference type="EMBL" id="PRD42192.1"/>
    </source>
</evidence>
<accession>A0A2S9INX2</accession>
<evidence type="ECO:0000259" key="1">
    <source>
        <dbReference type="Pfam" id="PF13392"/>
    </source>
</evidence>
<comment type="caution">
    <text evidence="2">The sequence shown here is derived from an EMBL/GenBank/DDBJ whole genome shotgun (WGS) entry which is preliminary data.</text>
</comment>
<organism evidence="2 3">
    <name type="scientific">Phyllobacterium phragmitis</name>
    <dbReference type="NCBI Taxonomy" id="2670329"/>
    <lineage>
        <taxon>Bacteria</taxon>
        <taxon>Pseudomonadati</taxon>
        <taxon>Pseudomonadota</taxon>
        <taxon>Alphaproteobacteria</taxon>
        <taxon>Hyphomicrobiales</taxon>
        <taxon>Phyllobacteriaceae</taxon>
        <taxon>Phyllobacterium</taxon>
    </lineage>
</organism>
<dbReference type="Proteomes" id="UP000239434">
    <property type="component" value="Unassembled WGS sequence"/>
</dbReference>
<dbReference type="InterPro" id="IPR003615">
    <property type="entry name" value="HNH_nuc"/>
</dbReference>
<name>A0A2S9INX2_9HYPH</name>
<keyword evidence="3" id="KW-1185">Reference proteome</keyword>
<feature type="domain" description="HNH nuclease" evidence="1">
    <location>
        <begin position="93"/>
        <end position="135"/>
    </location>
</feature>
<dbReference type="Gene3D" id="3.90.75.20">
    <property type="match status" value="1"/>
</dbReference>
<dbReference type="Pfam" id="PF13392">
    <property type="entry name" value="HNH_3"/>
    <property type="match status" value="1"/>
</dbReference>
<sequence>MFHPSIVWTHTTMRDAQMAEWREIEVRGYPIRVSEDGDIHIPEKTTTYSFVRLGRPSTKTAVFKERMLRQSINHLGYREVSFSHKRKVFRHPVHRLVAMAFVPGFRSELVVNHKDGNKLNNSPSNLEWVTKGRNSQHAWENGLIPLIGEGQPTSKLTEKQVRYIRRLLSHGVSANSLAIVAGVSMRLICLIRDGKRWKHLK</sequence>
<dbReference type="AlphaFoldDB" id="A0A2S9INX2"/>